<dbReference type="EMBL" id="AZHA01000020">
    <property type="protein sequence ID" value="OAA40102.1"/>
    <property type="molecule type" value="Genomic_DNA"/>
</dbReference>
<dbReference type="PROSITE" id="PS00455">
    <property type="entry name" value="AMP_BINDING"/>
    <property type="match status" value="1"/>
</dbReference>
<dbReference type="AlphaFoldDB" id="A0A167BJC2"/>
<feature type="domain" description="AMP-binding enzyme C-terminal" evidence="2">
    <location>
        <begin position="495"/>
        <end position="578"/>
    </location>
</feature>
<dbReference type="Proteomes" id="UP000076863">
    <property type="component" value="Unassembled WGS sequence"/>
</dbReference>
<dbReference type="InterPro" id="IPR045851">
    <property type="entry name" value="AMP-bd_C_sf"/>
</dbReference>
<dbReference type="InterPro" id="IPR000873">
    <property type="entry name" value="AMP-dep_synth/lig_dom"/>
</dbReference>
<dbReference type="InterPro" id="IPR042099">
    <property type="entry name" value="ANL_N_sf"/>
</dbReference>
<sequence>MAPLASQNPNAFAVFAGGLLSQTAANINALPPTADIPDSVPLCEFMYNESYGRYSASKARNPYTCGVTGTSYTSKQVPERVDLLARAIAKRLGFSPNEGTEWDRVVAVYSVNTIDYIPLSHAVHRLSGIVTPANAQYSAAELEHQLVSSGAKAVFTCLPLLETALKASDAAGIPRSAVFLLPVPGGKPHPDFPSVDDLVAQGRSLPAPPALSWIKGQGARQTAFLCYSSGTSGLPKAVMISHFNIISNIIQMTLLQSVGRKQDNVITENVLGILPLSHIYGLTVVAHVSQYRGDQLVILPKFDLPLFLRTIQDHKLNFLPVVPPMLIQLITNQQVVAKYNLDSVRCVFSGAAPLGIETQEAANKMFPKWKIGQGYGMTETSPVATASSEIDLVPGSSGCLLPGYKAKLIDAEGNVVTGHDQRGELLLQSPSVVLGYLHNEKANAETFVHHADGRWIRTGDEAVVRKSPKGNEHVFITDRIKELIKVKGFQVAPAELEAHLLTHDYVHDCTVIPVDDDRAGEVPKAFVVKSPAAISSGQPDPAIRRAVEEHVEKHKTKYKWLKGGVEFIDAIPKSPSGKILRRVLKDKEKAARKAQGAKL</sequence>
<organism evidence="3 4">
    <name type="scientific">Beauveria brongniartii RCEF 3172</name>
    <dbReference type="NCBI Taxonomy" id="1081107"/>
    <lineage>
        <taxon>Eukaryota</taxon>
        <taxon>Fungi</taxon>
        <taxon>Dikarya</taxon>
        <taxon>Ascomycota</taxon>
        <taxon>Pezizomycotina</taxon>
        <taxon>Sordariomycetes</taxon>
        <taxon>Hypocreomycetidae</taxon>
        <taxon>Hypocreales</taxon>
        <taxon>Cordycipitaceae</taxon>
        <taxon>Beauveria</taxon>
        <taxon>Beauveria brongniartii</taxon>
    </lineage>
</organism>
<dbReference type="CDD" id="cd05911">
    <property type="entry name" value="Firefly_Luc_like"/>
    <property type="match status" value="1"/>
</dbReference>
<dbReference type="PANTHER" id="PTHR24096:SF422">
    <property type="entry name" value="BCDNA.GH02901"/>
    <property type="match status" value="1"/>
</dbReference>
<gene>
    <name evidence="3" type="ORF">BBO_06160</name>
</gene>
<accession>A0A167BJC2</accession>
<dbReference type="Gene3D" id="3.40.50.12780">
    <property type="entry name" value="N-terminal domain of ligase-like"/>
    <property type="match status" value="1"/>
</dbReference>
<name>A0A167BJC2_9HYPO</name>
<evidence type="ECO:0000313" key="4">
    <source>
        <dbReference type="Proteomes" id="UP000076863"/>
    </source>
</evidence>
<keyword evidence="4" id="KW-1185">Reference proteome</keyword>
<reference evidence="3 4" key="1">
    <citation type="journal article" date="2016" name="Genome Biol. Evol.">
        <title>Divergent and convergent evolution of fungal pathogenicity.</title>
        <authorList>
            <person name="Shang Y."/>
            <person name="Xiao G."/>
            <person name="Zheng P."/>
            <person name="Cen K."/>
            <person name="Zhan S."/>
            <person name="Wang C."/>
        </authorList>
    </citation>
    <scope>NUCLEOTIDE SEQUENCE [LARGE SCALE GENOMIC DNA]</scope>
    <source>
        <strain evidence="3 4">RCEF 3172</strain>
    </source>
</reference>
<dbReference type="Pfam" id="PF00501">
    <property type="entry name" value="AMP-binding"/>
    <property type="match status" value="1"/>
</dbReference>
<dbReference type="GO" id="GO:0016405">
    <property type="term" value="F:CoA-ligase activity"/>
    <property type="evidence" value="ECO:0007669"/>
    <property type="project" value="TreeGrafter"/>
</dbReference>
<dbReference type="InterPro" id="IPR020845">
    <property type="entry name" value="AMP-binding_CS"/>
</dbReference>
<dbReference type="InterPro" id="IPR025110">
    <property type="entry name" value="AMP-bd_C"/>
</dbReference>
<evidence type="ECO:0000259" key="1">
    <source>
        <dbReference type="Pfam" id="PF00501"/>
    </source>
</evidence>
<feature type="domain" description="AMP-dependent synthetase/ligase" evidence="1">
    <location>
        <begin position="68"/>
        <end position="437"/>
    </location>
</feature>
<dbReference type="Pfam" id="PF13193">
    <property type="entry name" value="AMP-binding_C"/>
    <property type="match status" value="1"/>
</dbReference>
<dbReference type="PANTHER" id="PTHR24096">
    <property type="entry name" value="LONG-CHAIN-FATTY-ACID--COA LIGASE"/>
    <property type="match status" value="1"/>
</dbReference>
<dbReference type="Gene3D" id="3.30.300.30">
    <property type="match status" value="1"/>
</dbReference>
<comment type="caution">
    <text evidence="3">The sequence shown here is derived from an EMBL/GenBank/DDBJ whole genome shotgun (WGS) entry which is preliminary data.</text>
</comment>
<evidence type="ECO:0000259" key="2">
    <source>
        <dbReference type="Pfam" id="PF13193"/>
    </source>
</evidence>
<keyword evidence="3" id="KW-0436">Ligase</keyword>
<evidence type="ECO:0000313" key="3">
    <source>
        <dbReference type="EMBL" id="OAA40102.1"/>
    </source>
</evidence>
<dbReference type="SUPFAM" id="SSF56801">
    <property type="entry name" value="Acetyl-CoA synthetase-like"/>
    <property type="match status" value="1"/>
</dbReference>
<protein>
    <submittedName>
        <fullName evidence="3">Phenylacetyl-CoA ligase</fullName>
    </submittedName>
</protein>
<proteinExistence type="predicted"/>
<dbReference type="OrthoDB" id="6509636at2759"/>